<organism evidence="1 2">
    <name type="scientific">Sclerotinia sclerotiorum (strain ATCC 18683 / 1980 / Ss-1)</name>
    <name type="common">White mold</name>
    <name type="synonym">Whetzelinia sclerotiorum</name>
    <dbReference type="NCBI Taxonomy" id="665079"/>
    <lineage>
        <taxon>Eukaryota</taxon>
        <taxon>Fungi</taxon>
        <taxon>Dikarya</taxon>
        <taxon>Ascomycota</taxon>
        <taxon>Pezizomycotina</taxon>
        <taxon>Leotiomycetes</taxon>
        <taxon>Helotiales</taxon>
        <taxon>Sclerotiniaceae</taxon>
        <taxon>Sclerotinia</taxon>
    </lineage>
</organism>
<gene>
    <name evidence="1" type="ORF">SS1G_13485</name>
</gene>
<dbReference type="AlphaFoldDB" id="A7F7A5"/>
<dbReference type="RefSeq" id="XP_001585601.1">
    <property type="nucleotide sequence ID" value="XM_001585551.1"/>
</dbReference>
<reference evidence="2" key="1">
    <citation type="journal article" date="2011" name="PLoS Genet.">
        <title>Genomic analysis of the necrotrophic fungal pathogens Sclerotinia sclerotiorum and Botrytis cinerea.</title>
        <authorList>
            <person name="Amselem J."/>
            <person name="Cuomo C.A."/>
            <person name="van Kan J.A."/>
            <person name="Viaud M."/>
            <person name="Benito E.P."/>
            <person name="Couloux A."/>
            <person name="Coutinho P.M."/>
            <person name="de Vries R.P."/>
            <person name="Dyer P.S."/>
            <person name="Fillinger S."/>
            <person name="Fournier E."/>
            <person name="Gout L."/>
            <person name="Hahn M."/>
            <person name="Kohn L."/>
            <person name="Lapalu N."/>
            <person name="Plummer K.M."/>
            <person name="Pradier J.M."/>
            <person name="Quevillon E."/>
            <person name="Sharon A."/>
            <person name="Simon A."/>
            <person name="ten Have A."/>
            <person name="Tudzynski B."/>
            <person name="Tudzynski P."/>
            <person name="Wincker P."/>
            <person name="Andrew M."/>
            <person name="Anthouard V."/>
            <person name="Beever R.E."/>
            <person name="Beffa R."/>
            <person name="Benoit I."/>
            <person name="Bouzid O."/>
            <person name="Brault B."/>
            <person name="Chen Z."/>
            <person name="Choquer M."/>
            <person name="Collemare J."/>
            <person name="Cotton P."/>
            <person name="Danchin E.G."/>
            <person name="Da Silva C."/>
            <person name="Gautier A."/>
            <person name="Giraud C."/>
            <person name="Giraud T."/>
            <person name="Gonzalez C."/>
            <person name="Grossetete S."/>
            <person name="Guldener U."/>
            <person name="Henrissat B."/>
            <person name="Howlett B.J."/>
            <person name="Kodira C."/>
            <person name="Kretschmer M."/>
            <person name="Lappartient A."/>
            <person name="Leroch M."/>
            <person name="Levis C."/>
            <person name="Mauceli E."/>
            <person name="Neuveglise C."/>
            <person name="Oeser B."/>
            <person name="Pearson M."/>
            <person name="Poulain J."/>
            <person name="Poussereau N."/>
            <person name="Quesneville H."/>
            <person name="Rascle C."/>
            <person name="Schumacher J."/>
            <person name="Segurens B."/>
            <person name="Sexton A."/>
            <person name="Silva E."/>
            <person name="Sirven C."/>
            <person name="Soanes D.M."/>
            <person name="Talbot N.J."/>
            <person name="Templeton M."/>
            <person name="Yandava C."/>
            <person name="Yarden O."/>
            <person name="Zeng Q."/>
            <person name="Rollins J.A."/>
            <person name="Lebrun M.H."/>
            <person name="Dickman M."/>
        </authorList>
    </citation>
    <scope>NUCLEOTIDE SEQUENCE [LARGE SCALE GENOMIC DNA]</scope>
    <source>
        <strain evidence="2">ATCC 18683 / 1980 / Ss-1</strain>
    </source>
</reference>
<dbReference type="HOGENOM" id="CLU_1993980_0_0_1"/>
<dbReference type="InParanoid" id="A7F7A5"/>
<dbReference type="KEGG" id="ssl:SS1G_13485"/>
<evidence type="ECO:0000313" key="1">
    <source>
        <dbReference type="EMBL" id="EDN98626.1"/>
    </source>
</evidence>
<name>A7F7A5_SCLS1</name>
<sequence length="125" mass="14157">MRAVETAIESYRWSTEITIAVFQRWSKMVVDTGIDLSPYVTSQDANVQKDGKFSVNMPGHWEEPLLPNSNLDLLLDGVREFDGGISYALYHEPSFDGLKRIVTKAKIQRLEEDLRNGTLPGLDKD</sequence>
<dbReference type="GeneID" id="5481620"/>
<evidence type="ECO:0000313" key="2">
    <source>
        <dbReference type="Proteomes" id="UP000001312"/>
    </source>
</evidence>
<dbReference type="Proteomes" id="UP000001312">
    <property type="component" value="Unassembled WGS sequence"/>
</dbReference>
<dbReference type="EMBL" id="CH476645">
    <property type="protein sequence ID" value="EDN98626.1"/>
    <property type="molecule type" value="Genomic_DNA"/>
</dbReference>
<accession>A7F7A5</accession>
<protein>
    <submittedName>
        <fullName evidence="1">Uncharacterized protein</fullName>
    </submittedName>
</protein>
<proteinExistence type="predicted"/>
<keyword evidence="2" id="KW-1185">Reference proteome</keyword>